<evidence type="ECO:0000313" key="9">
    <source>
        <dbReference type="RefSeq" id="XP_056687830.1"/>
    </source>
</evidence>
<feature type="compositionally biased region" description="Basic and acidic residues" evidence="7">
    <location>
        <begin position="180"/>
        <end position="197"/>
    </location>
</feature>
<dbReference type="InterPro" id="IPR005024">
    <property type="entry name" value="Snf7_fam"/>
</dbReference>
<evidence type="ECO:0000256" key="7">
    <source>
        <dbReference type="SAM" id="MobiDB-lite"/>
    </source>
</evidence>
<name>A0ABM3QWU5_SPIOL</name>
<dbReference type="PANTHER" id="PTHR22761:SF5">
    <property type="entry name" value="CHARGED MULTIVESICULAR BODY PROTEIN 6"/>
    <property type="match status" value="1"/>
</dbReference>
<dbReference type="RefSeq" id="XP_056687830.1">
    <property type="nucleotide sequence ID" value="XM_056831852.1"/>
</dbReference>
<keyword evidence="3" id="KW-0813">Transport</keyword>
<comment type="subcellular location">
    <subcellularLocation>
        <location evidence="1">Endosome membrane</location>
    </subcellularLocation>
</comment>
<dbReference type="Proteomes" id="UP000813463">
    <property type="component" value="Chromosome 6"/>
</dbReference>
<keyword evidence="8" id="KW-1185">Reference proteome</keyword>
<keyword evidence="6" id="KW-0472">Membrane</keyword>
<accession>A0ABM3QWU5</accession>
<proteinExistence type="inferred from homology"/>
<reference evidence="9" key="2">
    <citation type="submission" date="2025-08" db="UniProtKB">
        <authorList>
            <consortium name="RefSeq"/>
        </authorList>
    </citation>
    <scope>IDENTIFICATION</scope>
    <source>
        <tissue evidence="9">Leaf</tissue>
    </source>
</reference>
<gene>
    <name evidence="9" type="primary">LOC130462883</name>
</gene>
<keyword evidence="5" id="KW-0653">Protein transport</keyword>
<reference evidence="8" key="1">
    <citation type="journal article" date="2021" name="Nat. Commun.">
        <title>Genomic analyses provide insights into spinach domestication and the genetic basis of agronomic traits.</title>
        <authorList>
            <person name="Cai X."/>
            <person name="Sun X."/>
            <person name="Xu C."/>
            <person name="Sun H."/>
            <person name="Wang X."/>
            <person name="Ge C."/>
            <person name="Zhang Z."/>
            <person name="Wang Q."/>
            <person name="Fei Z."/>
            <person name="Jiao C."/>
            <person name="Wang Q."/>
        </authorList>
    </citation>
    <scope>NUCLEOTIDE SEQUENCE [LARGE SCALE GENOMIC DNA]</scope>
    <source>
        <strain evidence="8">cv. Varoflay</strain>
    </source>
</reference>
<dbReference type="Gene3D" id="1.10.287.1060">
    <property type="entry name" value="ESAT-6-like"/>
    <property type="match status" value="1"/>
</dbReference>
<organism evidence="8 9">
    <name type="scientific">Spinacia oleracea</name>
    <name type="common">Spinach</name>
    <dbReference type="NCBI Taxonomy" id="3562"/>
    <lineage>
        <taxon>Eukaryota</taxon>
        <taxon>Viridiplantae</taxon>
        <taxon>Streptophyta</taxon>
        <taxon>Embryophyta</taxon>
        <taxon>Tracheophyta</taxon>
        <taxon>Spermatophyta</taxon>
        <taxon>Magnoliopsida</taxon>
        <taxon>eudicotyledons</taxon>
        <taxon>Gunneridae</taxon>
        <taxon>Pentapetalae</taxon>
        <taxon>Caryophyllales</taxon>
        <taxon>Chenopodiaceae</taxon>
        <taxon>Chenopodioideae</taxon>
        <taxon>Anserineae</taxon>
        <taxon>Spinacia</taxon>
    </lineage>
</organism>
<evidence type="ECO:0000256" key="4">
    <source>
        <dbReference type="ARBA" id="ARBA00022753"/>
    </source>
</evidence>
<protein>
    <submittedName>
        <fullName evidence="9">Vacuolar protein sorting-associated protein 20 homolog 2-like</fullName>
    </submittedName>
</protein>
<evidence type="ECO:0000256" key="3">
    <source>
        <dbReference type="ARBA" id="ARBA00022448"/>
    </source>
</evidence>
<evidence type="ECO:0000256" key="1">
    <source>
        <dbReference type="ARBA" id="ARBA00004608"/>
    </source>
</evidence>
<sequence>MTCARLEVVIEAEKQAARDLIREKRKDRALLALKKKKVQEKLLQKVDVWLINVEQQLADIELSSKKKVVFESLKAGNGAMKAIQSELNLDDVQKLMDDTKEARAYQEEINAILGEKLSADDEEEILAEFENLEAQLTVQDLPEVPTAALEEEEEKLDLPNVPTKAPVDSNMTADDNNEEVSDKVPEKRKVMEEPLPA</sequence>
<evidence type="ECO:0000256" key="6">
    <source>
        <dbReference type="ARBA" id="ARBA00023136"/>
    </source>
</evidence>
<evidence type="ECO:0000256" key="2">
    <source>
        <dbReference type="ARBA" id="ARBA00006190"/>
    </source>
</evidence>
<feature type="region of interest" description="Disordered" evidence="7">
    <location>
        <begin position="149"/>
        <end position="197"/>
    </location>
</feature>
<keyword evidence="4" id="KW-0967">Endosome</keyword>
<evidence type="ECO:0000256" key="5">
    <source>
        <dbReference type="ARBA" id="ARBA00022927"/>
    </source>
</evidence>
<dbReference type="GeneID" id="130462883"/>
<dbReference type="Pfam" id="PF03357">
    <property type="entry name" value="Snf7"/>
    <property type="match status" value="1"/>
</dbReference>
<comment type="similarity">
    <text evidence="2">Belongs to the SNF7 family.</text>
</comment>
<evidence type="ECO:0000313" key="8">
    <source>
        <dbReference type="Proteomes" id="UP000813463"/>
    </source>
</evidence>
<dbReference type="PANTHER" id="PTHR22761">
    <property type="entry name" value="CHARGED MULTIVESICULAR BODY PROTEIN"/>
    <property type="match status" value="1"/>
</dbReference>